<reference evidence="11 12" key="1">
    <citation type="journal article" date="2021" name="G3 (Bethesda)">
        <title>Improved contiguity of the threespine stickleback genome using long-read sequencing.</title>
        <authorList>
            <person name="Nath S."/>
            <person name="Shaw D.E."/>
            <person name="White M.A."/>
        </authorList>
    </citation>
    <scope>NUCLEOTIDE SEQUENCE [LARGE SCALE GENOMIC DNA]</scope>
    <source>
        <strain evidence="11 12">Lake Benthic</strain>
    </source>
</reference>
<dbReference type="SUPFAM" id="SSF55008">
    <property type="entry name" value="HMA, heavy metal-associated domain"/>
    <property type="match status" value="1"/>
</dbReference>
<organism evidence="11 12">
    <name type="scientific">Gasterosteus aculeatus aculeatus</name>
    <name type="common">three-spined stickleback</name>
    <dbReference type="NCBI Taxonomy" id="481459"/>
    <lineage>
        <taxon>Eukaryota</taxon>
        <taxon>Metazoa</taxon>
        <taxon>Chordata</taxon>
        <taxon>Craniata</taxon>
        <taxon>Vertebrata</taxon>
        <taxon>Euteleostomi</taxon>
        <taxon>Actinopterygii</taxon>
        <taxon>Neopterygii</taxon>
        <taxon>Teleostei</taxon>
        <taxon>Neoteleostei</taxon>
        <taxon>Acanthomorphata</taxon>
        <taxon>Eupercaria</taxon>
        <taxon>Perciformes</taxon>
        <taxon>Cottioidei</taxon>
        <taxon>Gasterosteales</taxon>
        <taxon>Gasterosteidae</taxon>
        <taxon>Gasterosteus</taxon>
    </lineage>
</organism>
<proteinExistence type="inferred from homology"/>
<dbReference type="GeneTree" id="ENSGT00940000159785"/>
<protein>
    <recommendedName>
        <fullName evidence="8">Superoxide dismutase copper chaperone</fullName>
    </recommendedName>
</protein>
<comment type="similarity">
    <text evidence="7">In the C-terminal section; belongs to the Cu-Zn superoxide dismutase family.</text>
</comment>
<feature type="compositionally biased region" description="Polar residues" evidence="9">
    <location>
        <begin position="301"/>
        <end position="311"/>
    </location>
</feature>
<dbReference type="CDD" id="cd00371">
    <property type="entry name" value="HMA"/>
    <property type="match status" value="1"/>
</dbReference>
<evidence type="ECO:0000256" key="3">
    <source>
        <dbReference type="ARBA" id="ARBA00022723"/>
    </source>
</evidence>
<feature type="domain" description="HMA" evidence="10">
    <location>
        <begin position="43"/>
        <end position="106"/>
    </location>
</feature>
<reference evidence="11" key="3">
    <citation type="submission" date="2025-09" db="UniProtKB">
        <authorList>
            <consortium name="Ensembl"/>
        </authorList>
    </citation>
    <scope>IDENTIFICATION</scope>
</reference>
<keyword evidence="12" id="KW-1185">Reference proteome</keyword>
<dbReference type="InterPro" id="IPR024134">
    <property type="entry name" value="SOD_Cu/Zn_/chaperone"/>
</dbReference>
<dbReference type="Gene3D" id="3.30.70.100">
    <property type="match status" value="1"/>
</dbReference>
<evidence type="ECO:0000256" key="6">
    <source>
        <dbReference type="ARBA" id="ARBA00023157"/>
    </source>
</evidence>
<dbReference type="GO" id="GO:0006801">
    <property type="term" value="P:superoxide metabolic process"/>
    <property type="evidence" value="ECO:0007669"/>
    <property type="project" value="InterPro"/>
</dbReference>
<accession>A0AAQ4QCW1</accession>
<dbReference type="Ensembl" id="ENSGACT00000048589.1">
    <property type="protein sequence ID" value="ENSGACP00000048722.1"/>
    <property type="gene ID" value="ENSGACG00000019029.2"/>
</dbReference>
<dbReference type="Pfam" id="PF00080">
    <property type="entry name" value="Sod_Cu"/>
    <property type="match status" value="1"/>
</dbReference>
<dbReference type="InterPro" id="IPR036163">
    <property type="entry name" value="HMA_dom_sf"/>
</dbReference>
<dbReference type="SUPFAM" id="SSF49329">
    <property type="entry name" value="Cu,Zn superoxide dismutase-like"/>
    <property type="match status" value="1"/>
</dbReference>
<sequence length="345" mass="35980">MAAPVSRRSWLASASRKVGSFLFGSVVVAQAAARGDEMDSAGPTKLEFAVQMSCESCAVKVRAALEGKQGVSSVSVDVGEERVLVESSLTSAEVQALIEGTGRRAVLKGIGGSEHDLGTAVAMLAGGGRIQGVVRFLQLSEQCCLIDGTVDGLQPGPHGLHVHTLGDLTQDCLSCGEHYNPFGRQHGGPGDSERHVGDLGNIVAGPDGRASFRQEDSQLKVWDVIGRSLVVDAGEDDLGRGHHALSKQTGNSGERWVDGGGLSRRFRVTLLLRASNMASLPPHPLSATDWPVGSSPDPPASSRTPNASVPATASRCGRRGTGPSRGKVGARSAPRRRRLTCEAAT</sequence>
<evidence type="ECO:0000256" key="5">
    <source>
        <dbReference type="ARBA" id="ARBA00023008"/>
    </source>
</evidence>
<evidence type="ECO:0000256" key="8">
    <source>
        <dbReference type="ARBA" id="ARBA00032899"/>
    </source>
</evidence>
<keyword evidence="3" id="KW-0479">Metal-binding</keyword>
<evidence type="ECO:0000256" key="1">
    <source>
        <dbReference type="ARBA" id="ARBA00001947"/>
    </source>
</evidence>
<feature type="region of interest" description="Disordered" evidence="9">
    <location>
        <begin position="278"/>
        <end position="345"/>
    </location>
</feature>
<dbReference type="Gene3D" id="2.60.40.200">
    <property type="entry name" value="Superoxide dismutase, copper/zinc binding domain"/>
    <property type="match status" value="1"/>
</dbReference>
<evidence type="ECO:0000256" key="7">
    <source>
        <dbReference type="ARBA" id="ARBA00025798"/>
    </source>
</evidence>
<dbReference type="InterPro" id="IPR036423">
    <property type="entry name" value="SOD-like_Cu/Zn_dom_sf"/>
</dbReference>
<dbReference type="Proteomes" id="UP000007635">
    <property type="component" value="Chromosome VII"/>
</dbReference>
<dbReference type="PANTHER" id="PTHR10003">
    <property type="entry name" value="SUPEROXIDE DISMUTASE CU-ZN -RELATED"/>
    <property type="match status" value="1"/>
</dbReference>
<dbReference type="CDD" id="cd00305">
    <property type="entry name" value="Cu-Zn_Superoxide_Dismutase"/>
    <property type="match status" value="1"/>
</dbReference>
<evidence type="ECO:0000256" key="9">
    <source>
        <dbReference type="SAM" id="MobiDB-lite"/>
    </source>
</evidence>
<evidence type="ECO:0000313" key="11">
    <source>
        <dbReference type="Ensembl" id="ENSGACP00000048722.1"/>
    </source>
</evidence>
<dbReference type="FunFam" id="2.60.40.200:FF:000004">
    <property type="entry name" value="Copper chaperone for superoxide dismutase"/>
    <property type="match status" value="1"/>
</dbReference>
<comment type="cofactor">
    <cofactor evidence="1">
        <name>Zn(2+)</name>
        <dbReference type="ChEBI" id="CHEBI:29105"/>
    </cofactor>
</comment>
<name>A0AAQ4QCW1_GASAC</name>
<keyword evidence="6" id="KW-1015">Disulfide bond</keyword>
<dbReference type="PRINTS" id="PR00068">
    <property type="entry name" value="CUZNDISMTASE"/>
</dbReference>
<keyword evidence="5" id="KW-0186">Copper</keyword>
<evidence type="ECO:0000256" key="4">
    <source>
        <dbReference type="ARBA" id="ARBA00022833"/>
    </source>
</evidence>
<dbReference type="AlphaFoldDB" id="A0AAQ4QCW1"/>
<reference evidence="11" key="2">
    <citation type="submission" date="2025-08" db="UniProtKB">
        <authorList>
            <consortium name="Ensembl"/>
        </authorList>
    </citation>
    <scope>IDENTIFICATION</scope>
</reference>
<dbReference type="PROSITE" id="PS50846">
    <property type="entry name" value="HMA_2"/>
    <property type="match status" value="1"/>
</dbReference>
<dbReference type="InterPro" id="IPR001424">
    <property type="entry name" value="SOD_Cu_Zn_dom"/>
</dbReference>
<evidence type="ECO:0000259" key="10">
    <source>
        <dbReference type="PROSITE" id="PS50846"/>
    </source>
</evidence>
<dbReference type="Pfam" id="PF00403">
    <property type="entry name" value="HMA"/>
    <property type="match status" value="1"/>
</dbReference>
<comment type="cofactor">
    <cofactor evidence="2">
        <name>Cu(2+)</name>
        <dbReference type="ChEBI" id="CHEBI:29036"/>
    </cofactor>
</comment>
<dbReference type="InterPro" id="IPR006121">
    <property type="entry name" value="HMA_dom"/>
</dbReference>
<evidence type="ECO:0000313" key="12">
    <source>
        <dbReference type="Proteomes" id="UP000007635"/>
    </source>
</evidence>
<evidence type="ECO:0000256" key="2">
    <source>
        <dbReference type="ARBA" id="ARBA00001973"/>
    </source>
</evidence>
<dbReference type="GO" id="GO:0005507">
    <property type="term" value="F:copper ion binding"/>
    <property type="evidence" value="ECO:0007669"/>
    <property type="project" value="InterPro"/>
</dbReference>
<keyword evidence="4" id="KW-0862">Zinc</keyword>